<feature type="region of interest" description="Disordered" evidence="1">
    <location>
        <begin position="33"/>
        <end position="155"/>
    </location>
</feature>
<protein>
    <recommendedName>
        <fullName evidence="4">DUF243 domain-containing protein</fullName>
    </recommendedName>
</protein>
<dbReference type="AlphaFoldDB" id="A0A1D2M484"/>
<name>A0A1D2M484_ORCCI</name>
<reference evidence="2 3" key="1">
    <citation type="journal article" date="2016" name="Genome Biol. Evol.">
        <title>Gene Family Evolution Reflects Adaptation to Soil Environmental Stressors in the Genome of the Collembolan Orchesella cincta.</title>
        <authorList>
            <person name="Faddeeva-Vakhrusheva A."/>
            <person name="Derks M.F."/>
            <person name="Anvar S.Y."/>
            <person name="Agamennone V."/>
            <person name="Suring W."/>
            <person name="Smit S."/>
            <person name="van Straalen N.M."/>
            <person name="Roelofs D."/>
        </authorList>
    </citation>
    <scope>NUCLEOTIDE SEQUENCE [LARGE SCALE GENOMIC DNA]</scope>
    <source>
        <tissue evidence="2">Mixed pool</tissue>
    </source>
</reference>
<evidence type="ECO:0008006" key="4">
    <source>
        <dbReference type="Google" id="ProtNLM"/>
    </source>
</evidence>
<accession>A0A1D2M484</accession>
<evidence type="ECO:0000313" key="2">
    <source>
        <dbReference type="EMBL" id="ODM87787.1"/>
    </source>
</evidence>
<dbReference type="Proteomes" id="UP000094527">
    <property type="component" value="Unassembled WGS sequence"/>
</dbReference>
<gene>
    <name evidence="2" type="ORF">Ocin01_18895</name>
</gene>
<comment type="caution">
    <text evidence="2">The sequence shown here is derived from an EMBL/GenBank/DDBJ whole genome shotgun (WGS) entry which is preliminary data.</text>
</comment>
<evidence type="ECO:0000256" key="1">
    <source>
        <dbReference type="SAM" id="MobiDB-lite"/>
    </source>
</evidence>
<proteinExistence type="predicted"/>
<feature type="compositionally biased region" description="Low complexity" evidence="1">
    <location>
        <begin position="112"/>
        <end position="124"/>
    </location>
</feature>
<keyword evidence="3" id="KW-1185">Reference proteome</keyword>
<dbReference type="EMBL" id="LJIJ01004690">
    <property type="protein sequence ID" value="ODM87787.1"/>
    <property type="molecule type" value="Genomic_DNA"/>
</dbReference>
<feature type="compositionally biased region" description="Polar residues" evidence="1">
    <location>
        <begin position="33"/>
        <end position="46"/>
    </location>
</feature>
<organism evidence="2 3">
    <name type="scientific">Orchesella cincta</name>
    <name type="common">Springtail</name>
    <name type="synonym">Podura cincta</name>
    <dbReference type="NCBI Taxonomy" id="48709"/>
    <lineage>
        <taxon>Eukaryota</taxon>
        <taxon>Metazoa</taxon>
        <taxon>Ecdysozoa</taxon>
        <taxon>Arthropoda</taxon>
        <taxon>Hexapoda</taxon>
        <taxon>Collembola</taxon>
        <taxon>Entomobryomorpha</taxon>
        <taxon>Entomobryoidea</taxon>
        <taxon>Orchesellidae</taxon>
        <taxon>Orchesellinae</taxon>
        <taxon>Orchesella</taxon>
    </lineage>
</organism>
<evidence type="ECO:0000313" key="3">
    <source>
        <dbReference type="Proteomes" id="UP000094527"/>
    </source>
</evidence>
<sequence>MNTAPDEPARSASPLPSVFQAGDKHLVNIIFCQDSNPNPAQQQTESFLPDNRRAQELGPQAQRPTKPEVYFIRYKGQEQEQQQGGGNGGYQQGPQTGGISQVGSVGPAPVRNNGNNNNVGNNNGYSQAGGYSPAVAPGPIRSQSDVPSSGYGVPL</sequence>